<evidence type="ECO:0000259" key="2">
    <source>
        <dbReference type="PROSITE" id="PS50157"/>
    </source>
</evidence>
<keyword evidence="4" id="KW-1185">Reference proteome</keyword>
<dbReference type="InterPro" id="IPR013087">
    <property type="entry name" value="Znf_C2H2_type"/>
</dbReference>
<proteinExistence type="predicted"/>
<dbReference type="Proteomes" id="UP001159405">
    <property type="component" value="Unassembled WGS sequence"/>
</dbReference>
<dbReference type="EMBL" id="CALNXK010000012">
    <property type="protein sequence ID" value="CAH3044769.1"/>
    <property type="molecule type" value="Genomic_DNA"/>
</dbReference>
<keyword evidence="1" id="KW-0479">Metal-binding</keyword>
<gene>
    <name evidence="3" type="ORF">PLOB_00004458</name>
</gene>
<organism evidence="3 4">
    <name type="scientific">Porites lobata</name>
    <dbReference type="NCBI Taxonomy" id="104759"/>
    <lineage>
        <taxon>Eukaryota</taxon>
        <taxon>Metazoa</taxon>
        <taxon>Cnidaria</taxon>
        <taxon>Anthozoa</taxon>
        <taxon>Hexacorallia</taxon>
        <taxon>Scleractinia</taxon>
        <taxon>Fungiina</taxon>
        <taxon>Poritidae</taxon>
        <taxon>Porites</taxon>
    </lineage>
</organism>
<protein>
    <recommendedName>
        <fullName evidence="2">C2H2-type domain-containing protein</fullName>
    </recommendedName>
</protein>
<keyword evidence="1" id="KW-0862">Zinc</keyword>
<comment type="caution">
    <text evidence="3">The sequence shown here is derived from an EMBL/GenBank/DDBJ whole genome shotgun (WGS) entry which is preliminary data.</text>
</comment>
<sequence>MADIYVVKCPRCENSFRTRKALATHFSKKHPGYEVPENITFSFGKKEAPTVIPRLLKNRKHYLQWLAEIVECINSAHNPSVPARWCHFTHTSVKVEFFGHLLKKIGSARLNAVKECRHLKPPLWREKALRMSFKTFEMSDLKRALSEQESVDLHVTKSFSGSKEIDGAPSQLSGRAALEAAKRKRVHQQASLRSEIICGDGEGRATRECELIWSPIFDSPDNGILTLRVYVGKVHL</sequence>
<evidence type="ECO:0000256" key="1">
    <source>
        <dbReference type="PROSITE-ProRule" id="PRU00042"/>
    </source>
</evidence>
<evidence type="ECO:0000313" key="3">
    <source>
        <dbReference type="EMBL" id="CAH3044769.1"/>
    </source>
</evidence>
<dbReference type="PROSITE" id="PS50157">
    <property type="entry name" value="ZINC_FINGER_C2H2_2"/>
    <property type="match status" value="1"/>
</dbReference>
<name>A0ABN8NB55_9CNID</name>
<reference evidence="3 4" key="1">
    <citation type="submission" date="2022-05" db="EMBL/GenBank/DDBJ databases">
        <authorList>
            <consortium name="Genoscope - CEA"/>
            <person name="William W."/>
        </authorList>
    </citation>
    <scope>NUCLEOTIDE SEQUENCE [LARGE SCALE GENOMIC DNA]</scope>
</reference>
<feature type="domain" description="C2H2-type" evidence="2">
    <location>
        <begin position="7"/>
        <end position="35"/>
    </location>
</feature>
<dbReference type="PROSITE" id="PS00028">
    <property type="entry name" value="ZINC_FINGER_C2H2_1"/>
    <property type="match status" value="1"/>
</dbReference>
<evidence type="ECO:0000313" key="4">
    <source>
        <dbReference type="Proteomes" id="UP001159405"/>
    </source>
</evidence>
<keyword evidence="1" id="KW-0863">Zinc-finger</keyword>
<accession>A0ABN8NB55</accession>